<dbReference type="Gene3D" id="1.10.340.20">
    <property type="entry name" value="Apc36109-like domain"/>
    <property type="match status" value="1"/>
</dbReference>
<evidence type="ECO:0000313" key="1">
    <source>
        <dbReference type="EMBL" id="MCP8969813.1"/>
    </source>
</evidence>
<dbReference type="InterPro" id="IPR023162">
    <property type="entry name" value="Apc36109-like_dom_sf"/>
</dbReference>
<keyword evidence="2" id="KW-1185">Reference proteome</keyword>
<dbReference type="SUPFAM" id="SSF116922">
    <property type="entry name" value="YugE-like"/>
    <property type="match status" value="1"/>
</dbReference>
<gene>
    <name evidence="1" type="ORF">NK662_14875</name>
</gene>
<evidence type="ECO:0000313" key="2">
    <source>
        <dbReference type="Proteomes" id="UP001156102"/>
    </source>
</evidence>
<proteinExistence type="predicted"/>
<name>A0AA41X9T8_9BACI</name>
<organism evidence="1 2">
    <name type="scientific">Ectobacillus ponti</name>
    <dbReference type="NCBI Taxonomy" id="2961894"/>
    <lineage>
        <taxon>Bacteria</taxon>
        <taxon>Bacillati</taxon>
        <taxon>Bacillota</taxon>
        <taxon>Bacilli</taxon>
        <taxon>Bacillales</taxon>
        <taxon>Bacillaceae</taxon>
        <taxon>Ectobacillus</taxon>
    </lineage>
</organism>
<reference evidence="1" key="1">
    <citation type="submission" date="2022-07" db="EMBL/GenBank/DDBJ databases">
        <authorList>
            <person name="Li W.-J."/>
            <person name="Deng Q.-Q."/>
        </authorList>
    </citation>
    <scope>NUCLEOTIDE SEQUENCE</scope>
    <source>
        <strain evidence="1">SYSU M60031</strain>
    </source>
</reference>
<dbReference type="Pfam" id="PF08958">
    <property type="entry name" value="DUF1871"/>
    <property type="match status" value="1"/>
</dbReference>
<dbReference type="EMBL" id="JANCLT010000007">
    <property type="protein sequence ID" value="MCP8969813.1"/>
    <property type="molecule type" value="Genomic_DNA"/>
</dbReference>
<protein>
    <submittedName>
        <fullName evidence="1">YugE family protein</fullName>
    </submittedName>
</protein>
<sequence length="85" mass="9709">MNVYAKMVKAVKEWDPLRLGPDFYETEAVDVVQVAADFDDSSYIASKIQHIYFMSFEEVLPLEKCRELAKQLVEIKNADEGSCAM</sequence>
<dbReference type="AlphaFoldDB" id="A0AA41X9T8"/>
<dbReference type="InterPro" id="IPR015053">
    <property type="entry name" value="DUF1871"/>
</dbReference>
<dbReference type="Proteomes" id="UP001156102">
    <property type="component" value="Unassembled WGS sequence"/>
</dbReference>
<dbReference type="RefSeq" id="WP_254759728.1">
    <property type="nucleotide sequence ID" value="NZ_JANCLT010000007.1"/>
</dbReference>
<comment type="caution">
    <text evidence="1">The sequence shown here is derived from an EMBL/GenBank/DDBJ whole genome shotgun (WGS) entry which is preliminary data.</text>
</comment>
<accession>A0AA41X9T8</accession>